<feature type="binding site" evidence="8">
    <location>
        <position position="282"/>
    </location>
    <ligand>
        <name>substrate</name>
    </ligand>
</feature>
<name>A0A6N6M8X0_9FLAO</name>
<dbReference type="InterPro" id="IPR043129">
    <property type="entry name" value="ATPase_NBD"/>
</dbReference>
<evidence type="ECO:0000256" key="1">
    <source>
        <dbReference type="ARBA" id="ARBA00022490"/>
    </source>
</evidence>
<feature type="binding site" evidence="8">
    <location>
        <position position="310"/>
    </location>
    <ligand>
        <name>Fe cation</name>
        <dbReference type="ChEBI" id="CHEBI:24875"/>
    </ligand>
</feature>
<reference evidence="10 11" key="1">
    <citation type="submission" date="2019-09" db="EMBL/GenBank/DDBJ databases">
        <title>Genomes of Cryomorphaceae.</title>
        <authorList>
            <person name="Bowman J.P."/>
        </authorList>
    </citation>
    <scope>NUCLEOTIDE SEQUENCE [LARGE SCALE GENOMIC DNA]</scope>
    <source>
        <strain evidence="10 11">KCTC 52047</strain>
    </source>
</reference>
<dbReference type="NCBIfam" id="TIGR03723">
    <property type="entry name" value="T6A_TsaD_YgjD"/>
    <property type="match status" value="1"/>
</dbReference>
<dbReference type="EC" id="2.3.1.234" evidence="8"/>
<comment type="catalytic activity">
    <reaction evidence="7 8">
        <text>L-threonylcarbamoyladenylate + adenosine(37) in tRNA = N(6)-L-threonylcarbamoyladenosine(37) in tRNA + AMP + H(+)</text>
        <dbReference type="Rhea" id="RHEA:37059"/>
        <dbReference type="Rhea" id="RHEA-COMP:10162"/>
        <dbReference type="Rhea" id="RHEA-COMP:10163"/>
        <dbReference type="ChEBI" id="CHEBI:15378"/>
        <dbReference type="ChEBI" id="CHEBI:73682"/>
        <dbReference type="ChEBI" id="CHEBI:74411"/>
        <dbReference type="ChEBI" id="CHEBI:74418"/>
        <dbReference type="ChEBI" id="CHEBI:456215"/>
        <dbReference type="EC" id="2.3.1.234"/>
    </reaction>
</comment>
<comment type="caution">
    <text evidence="10">The sequence shown here is derived from an EMBL/GenBank/DDBJ whole genome shotgun (WGS) entry which is preliminary data.</text>
</comment>
<dbReference type="NCBIfam" id="TIGR00329">
    <property type="entry name" value="gcp_kae1"/>
    <property type="match status" value="1"/>
</dbReference>
<dbReference type="EMBL" id="WACR01000003">
    <property type="protein sequence ID" value="KAB1065214.1"/>
    <property type="molecule type" value="Genomic_DNA"/>
</dbReference>
<evidence type="ECO:0000259" key="9">
    <source>
        <dbReference type="Pfam" id="PF00814"/>
    </source>
</evidence>
<keyword evidence="1 8" id="KW-0963">Cytoplasm</keyword>
<comment type="similarity">
    <text evidence="8">Belongs to the KAE1 / TsaD family.</text>
</comment>
<dbReference type="Gene3D" id="3.30.420.40">
    <property type="match status" value="2"/>
</dbReference>
<keyword evidence="2 8" id="KW-0808">Transferase</keyword>
<evidence type="ECO:0000256" key="7">
    <source>
        <dbReference type="ARBA" id="ARBA00048117"/>
    </source>
</evidence>
<feature type="domain" description="Gcp-like" evidence="9">
    <location>
        <begin position="29"/>
        <end position="316"/>
    </location>
</feature>
<organism evidence="10 11">
    <name type="scientific">Salibacter halophilus</name>
    <dbReference type="NCBI Taxonomy" id="1803916"/>
    <lineage>
        <taxon>Bacteria</taxon>
        <taxon>Pseudomonadati</taxon>
        <taxon>Bacteroidota</taxon>
        <taxon>Flavobacteriia</taxon>
        <taxon>Flavobacteriales</taxon>
        <taxon>Salibacteraceae</taxon>
        <taxon>Salibacter</taxon>
    </lineage>
</organism>
<feature type="binding site" evidence="8">
    <location>
        <begin position="141"/>
        <end position="145"/>
    </location>
    <ligand>
        <name>substrate</name>
    </ligand>
</feature>
<dbReference type="GO" id="GO:0002949">
    <property type="term" value="P:tRNA threonylcarbamoyladenosine modification"/>
    <property type="evidence" value="ECO:0007669"/>
    <property type="project" value="UniProtKB-UniRule"/>
</dbReference>
<evidence type="ECO:0000313" key="10">
    <source>
        <dbReference type="EMBL" id="KAB1065214.1"/>
    </source>
</evidence>
<dbReference type="HAMAP" id="MF_01445">
    <property type="entry name" value="TsaD"/>
    <property type="match status" value="1"/>
</dbReference>
<dbReference type="SUPFAM" id="SSF53067">
    <property type="entry name" value="Actin-like ATPase domain"/>
    <property type="match status" value="2"/>
</dbReference>
<keyword evidence="3 8" id="KW-0819">tRNA processing</keyword>
<dbReference type="OrthoDB" id="9806197at2"/>
<dbReference type="FunFam" id="3.30.420.40:FF:000012">
    <property type="entry name" value="tRNA N6-adenosine threonylcarbamoyltransferase"/>
    <property type="match status" value="1"/>
</dbReference>
<evidence type="ECO:0000256" key="5">
    <source>
        <dbReference type="ARBA" id="ARBA00023004"/>
    </source>
</evidence>
<feature type="binding site" evidence="8">
    <location>
        <position position="187"/>
    </location>
    <ligand>
        <name>substrate</name>
    </ligand>
</feature>
<accession>A0A6N6M8X0</accession>
<dbReference type="CDD" id="cd24133">
    <property type="entry name" value="ASKHA_NBD_TsaD_bac"/>
    <property type="match status" value="1"/>
</dbReference>
<dbReference type="PANTHER" id="PTHR11735">
    <property type="entry name" value="TRNA N6-ADENOSINE THREONYLCARBAMOYLTRANSFERASE"/>
    <property type="match status" value="1"/>
</dbReference>
<dbReference type="PANTHER" id="PTHR11735:SF6">
    <property type="entry name" value="TRNA N6-ADENOSINE THREONYLCARBAMOYLTRANSFERASE, MITOCHONDRIAL"/>
    <property type="match status" value="1"/>
</dbReference>
<dbReference type="InterPro" id="IPR017861">
    <property type="entry name" value="KAE1/TsaD"/>
</dbReference>
<evidence type="ECO:0000256" key="6">
    <source>
        <dbReference type="ARBA" id="ARBA00023315"/>
    </source>
</evidence>
<evidence type="ECO:0000256" key="8">
    <source>
        <dbReference type="HAMAP-Rule" id="MF_01445"/>
    </source>
</evidence>
<feature type="binding site" evidence="8">
    <location>
        <position position="174"/>
    </location>
    <ligand>
        <name>substrate</name>
    </ligand>
</feature>
<dbReference type="InterPro" id="IPR022450">
    <property type="entry name" value="TsaD"/>
</dbReference>
<keyword evidence="4 8" id="KW-0479">Metal-binding</keyword>
<keyword evidence="5 8" id="KW-0408">Iron</keyword>
<keyword evidence="6 8" id="KW-0012">Acyltransferase</keyword>
<sequence>MGEQVVILGIESSCDDTSAAVIVDGVEMSNVVAGQKVHEAYGGVVPELASRAHQKHIIPVVDQALNQAGVELSQLSAIGYTRGPGLMGSLLVGGSFTNGLSLALKKPVIEVNHMRAHILAHFIQNLEKSRQTPEFPFLCLTVSGGHTQIVLVKDYFEMEVLGETKDDAAGEAFDKVAKLMGLPYPGGPVIDQLAKEGDPDKFRFPVADMPDFEFSFSGLKTNVLYKLQKGSQSDPDFVAKNKAHIAAGVQKAIIKALLQKLERAAKKHGIKDIALAGGVSANSELRESLTELGKKNNWNTFIPPFAYCTDNAAMIGITAYYSFLEKNYDGQYRPPKARMKM</sequence>
<gene>
    <name evidence="8 10" type="primary">tsaD</name>
    <name evidence="10" type="ORF">F3059_04465</name>
</gene>
<comment type="cofactor">
    <cofactor evidence="8">
        <name>Fe(2+)</name>
        <dbReference type="ChEBI" id="CHEBI:29033"/>
    </cofactor>
    <text evidence="8">Binds 1 Fe(2+) ion per subunit.</text>
</comment>
<evidence type="ECO:0000256" key="2">
    <source>
        <dbReference type="ARBA" id="ARBA00022679"/>
    </source>
</evidence>
<proteinExistence type="inferred from homology"/>
<feature type="binding site" evidence="8">
    <location>
        <position position="117"/>
    </location>
    <ligand>
        <name>Fe cation</name>
        <dbReference type="ChEBI" id="CHEBI:24875"/>
    </ligand>
</feature>
<dbReference type="RefSeq" id="WP_151166898.1">
    <property type="nucleotide sequence ID" value="NZ_WACR01000003.1"/>
</dbReference>
<dbReference type="InterPro" id="IPR000905">
    <property type="entry name" value="Gcp-like_dom"/>
</dbReference>
<protein>
    <recommendedName>
        <fullName evidence="8">tRNA N6-adenosine threonylcarbamoyltransferase</fullName>
        <ecNumber evidence="8">2.3.1.234</ecNumber>
    </recommendedName>
    <alternativeName>
        <fullName evidence="8">N6-L-threonylcarbamoyladenine synthase</fullName>
        <shortName evidence="8">t(6)A synthase</shortName>
    </alternativeName>
    <alternativeName>
        <fullName evidence="8">t(6)A37 threonylcarbamoyladenosine biosynthesis protein TsaD</fullName>
    </alternativeName>
    <alternativeName>
        <fullName evidence="8">tRNA threonylcarbamoyladenosine biosynthesis protein TsaD</fullName>
    </alternativeName>
</protein>
<keyword evidence="11" id="KW-1185">Reference proteome</keyword>
<dbReference type="GO" id="GO:0005506">
    <property type="term" value="F:iron ion binding"/>
    <property type="evidence" value="ECO:0007669"/>
    <property type="project" value="UniProtKB-UniRule"/>
</dbReference>
<dbReference type="PRINTS" id="PR00789">
    <property type="entry name" value="OSIALOPTASE"/>
</dbReference>
<comment type="function">
    <text evidence="8">Required for the formation of a threonylcarbamoyl group on adenosine at position 37 (t(6)A37) in tRNAs that read codons beginning with adenine. Is involved in the transfer of the threonylcarbamoyl moiety of threonylcarbamoyl-AMP (TC-AMP) to the N6 group of A37, together with TsaE and TsaB. TsaD likely plays a direct catalytic role in this reaction.</text>
</comment>
<dbReference type="Proteomes" id="UP000435357">
    <property type="component" value="Unassembled WGS sequence"/>
</dbReference>
<evidence type="ECO:0000256" key="3">
    <source>
        <dbReference type="ARBA" id="ARBA00022694"/>
    </source>
</evidence>
<evidence type="ECO:0000313" key="11">
    <source>
        <dbReference type="Proteomes" id="UP000435357"/>
    </source>
</evidence>
<feature type="binding site" evidence="8">
    <location>
        <position position="113"/>
    </location>
    <ligand>
        <name>Fe cation</name>
        <dbReference type="ChEBI" id="CHEBI:24875"/>
    </ligand>
</feature>
<dbReference type="GO" id="GO:0061711">
    <property type="term" value="F:tRNA N(6)-L-threonylcarbamoyladenine synthase activity"/>
    <property type="evidence" value="ECO:0007669"/>
    <property type="project" value="UniProtKB-EC"/>
</dbReference>
<dbReference type="Pfam" id="PF00814">
    <property type="entry name" value="TsaD"/>
    <property type="match status" value="1"/>
</dbReference>
<evidence type="ECO:0000256" key="4">
    <source>
        <dbReference type="ARBA" id="ARBA00022723"/>
    </source>
</evidence>
<feature type="binding site" evidence="8">
    <location>
        <position position="191"/>
    </location>
    <ligand>
        <name>substrate</name>
    </ligand>
</feature>
<dbReference type="FunFam" id="3.30.420.40:FF:000040">
    <property type="entry name" value="tRNA N6-adenosine threonylcarbamoyltransferase"/>
    <property type="match status" value="1"/>
</dbReference>
<dbReference type="AlphaFoldDB" id="A0A6N6M8X0"/>
<comment type="subcellular location">
    <subcellularLocation>
        <location evidence="8">Cytoplasm</location>
    </subcellularLocation>
</comment>
<dbReference type="GO" id="GO:0005737">
    <property type="term" value="C:cytoplasm"/>
    <property type="evidence" value="ECO:0007669"/>
    <property type="project" value="UniProtKB-SubCell"/>
</dbReference>